<dbReference type="OrthoDB" id="9894432at2"/>
<sequence length="83" mass="9350">MSSDKDINRNKDNASYPADRQRADINPHTRTKEEAGNPDSDSDRKGRNIDLDLENQGNEIKGRSQQTSPRNRAGELGRQGEQK</sequence>
<feature type="compositionally biased region" description="Basic and acidic residues" evidence="1">
    <location>
        <begin position="72"/>
        <end position="83"/>
    </location>
</feature>
<reference evidence="2 3" key="1">
    <citation type="journal article" date="2013" name="Genome Announc.">
        <title>Draft Genome Sequence of Cesiribacter andamanensis Strain AMV16T, Isolated from a Soil Sample from a Mud Volcano in the Andaman Islands, India.</title>
        <authorList>
            <person name="Shivaji S."/>
            <person name="Ara S."/>
            <person name="Begum Z."/>
            <person name="Srinivas T.N."/>
            <person name="Singh A."/>
            <person name="Kumar Pinnaka A."/>
        </authorList>
    </citation>
    <scope>NUCLEOTIDE SEQUENCE [LARGE SCALE GENOMIC DNA]</scope>
    <source>
        <strain evidence="2 3">AMV16</strain>
    </source>
</reference>
<dbReference type="Proteomes" id="UP000011910">
    <property type="component" value="Unassembled WGS sequence"/>
</dbReference>
<comment type="caution">
    <text evidence="2">The sequence shown here is derived from an EMBL/GenBank/DDBJ whole genome shotgun (WGS) entry which is preliminary data.</text>
</comment>
<keyword evidence="3" id="KW-1185">Reference proteome</keyword>
<feature type="compositionally biased region" description="Basic and acidic residues" evidence="1">
    <location>
        <begin position="19"/>
        <end position="50"/>
    </location>
</feature>
<proteinExistence type="predicted"/>
<dbReference type="AlphaFoldDB" id="M7NGU1"/>
<evidence type="ECO:0000313" key="3">
    <source>
        <dbReference type="Proteomes" id="UP000011910"/>
    </source>
</evidence>
<gene>
    <name evidence="2" type="ORF">ADICEAN_03821</name>
</gene>
<name>M7NGU1_9BACT</name>
<organism evidence="2 3">
    <name type="scientific">Cesiribacter andamanensis AMV16</name>
    <dbReference type="NCBI Taxonomy" id="1279009"/>
    <lineage>
        <taxon>Bacteria</taxon>
        <taxon>Pseudomonadati</taxon>
        <taxon>Bacteroidota</taxon>
        <taxon>Cytophagia</taxon>
        <taxon>Cytophagales</taxon>
        <taxon>Cesiribacteraceae</taxon>
        <taxon>Cesiribacter</taxon>
    </lineage>
</organism>
<evidence type="ECO:0000256" key="1">
    <source>
        <dbReference type="SAM" id="MobiDB-lite"/>
    </source>
</evidence>
<accession>M7NGU1</accession>
<evidence type="ECO:0000313" key="2">
    <source>
        <dbReference type="EMBL" id="EMR01050.1"/>
    </source>
</evidence>
<protein>
    <submittedName>
        <fullName evidence="2">Uncharacterized protein</fullName>
    </submittedName>
</protein>
<dbReference type="EMBL" id="AODQ01000151">
    <property type="protein sequence ID" value="EMR01050.1"/>
    <property type="molecule type" value="Genomic_DNA"/>
</dbReference>
<dbReference type="RefSeq" id="WP_009197200.1">
    <property type="nucleotide sequence ID" value="NZ_AODQ01000151.1"/>
</dbReference>
<feature type="region of interest" description="Disordered" evidence="1">
    <location>
        <begin position="1"/>
        <end position="83"/>
    </location>
</feature>
<feature type="compositionally biased region" description="Basic and acidic residues" evidence="1">
    <location>
        <begin position="1"/>
        <end position="12"/>
    </location>
</feature>
<feature type="compositionally biased region" description="Polar residues" evidence="1">
    <location>
        <begin position="55"/>
        <end position="70"/>
    </location>
</feature>